<evidence type="ECO:0000313" key="6">
    <source>
        <dbReference type="Proteomes" id="UP000620104"/>
    </source>
</evidence>
<evidence type="ECO:0000256" key="3">
    <source>
        <dbReference type="ARBA" id="ARBA00023242"/>
    </source>
</evidence>
<protein>
    <recommendedName>
        <fullName evidence="7">DNA-directed RNA polymerase III subunit</fullName>
    </recommendedName>
</protein>
<dbReference type="PANTHER" id="PTHR15367:SF2">
    <property type="entry name" value="DNA-DIRECTED RNA POLYMERASE III SUBUNIT"/>
    <property type="match status" value="1"/>
</dbReference>
<sequence>MSRGGRGGGRGGFGGGLGGPGTRGGMEISTGTLTREDLQETAGNQEHGVLYPRYDRLQHPHMPTDEERRICQYTRDLLQDMRSSPYRLEDKVQKNEIENYADKYRQKTNLTTTSLDAQALGLEKSFFPERIWTAYFDPKQQIKERKVARKKKTLADIEDGDDGDNDDDDDDNDSQAGSDAEQDDYDEEEGEDDDYGNNYFDNGEADEGDDAGGGGDDEGTY</sequence>
<dbReference type="PANTHER" id="PTHR15367">
    <property type="entry name" value="DNA-DIRECTED RNA POLYMERASE III"/>
    <property type="match status" value="1"/>
</dbReference>
<organism evidence="5 6">
    <name type="scientific">Naganishia liquefaciens</name>
    <dbReference type="NCBI Taxonomy" id="104408"/>
    <lineage>
        <taxon>Eukaryota</taxon>
        <taxon>Fungi</taxon>
        <taxon>Dikarya</taxon>
        <taxon>Basidiomycota</taxon>
        <taxon>Agaricomycotina</taxon>
        <taxon>Tremellomycetes</taxon>
        <taxon>Filobasidiales</taxon>
        <taxon>Filobasidiaceae</taxon>
        <taxon>Naganishia</taxon>
    </lineage>
</organism>
<dbReference type="Pfam" id="PF11705">
    <property type="entry name" value="RNA_pol_3_Rpc31"/>
    <property type="match status" value="1"/>
</dbReference>
<keyword evidence="6" id="KW-1185">Reference proteome</keyword>
<evidence type="ECO:0000256" key="1">
    <source>
        <dbReference type="ARBA" id="ARBA00004123"/>
    </source>
</evidence>
<evidence type="ECO:0000313" key="5">
    <source>
        <dbReference type="EMBL" id="GHJ88887.1"/>
    </source>
</evidence>
<accession>A0A8H3YI62</accession>
<evidence type="ECO:0000256" key="2">
    <source>
        <dbReference type="ARBA" id="ARBA00008352"/>
    </source>
</evidence>
<feature type="region of interest" description="Disordered" evidence="4">
    <location>
        <begin position="1"/>
        <end position="48"/>
    </location>
</feature>
<proteinExistence type="inferred from homology"/>
<feature type="compositionally biased region" description="Acidic residues" evidence="4">
    <location>
        <begin position="156"/>
        <end position="173"/>
    </location>
</feature>
<evidence type="ECO:0000256" key="4">
    <source>
        <dbReference type="SAM" id="MobiDB-lite"/>
    </source>
</evidence>
<name>A0A8H3YI62_9TREE</name>
<keyword evidence="3" id="KW-0539">Nucleus</keyword>
<evidence type="ECO:0008006" key="7">
    <source>
        <dbReference type="Google" id="ProtNLM"/>
    </source>
</evidence>
<dbReference type="OrthoDB" id="2594310at2759"/>
<feature type="compositionally biased region" description="Acidic residues" evidence="4">
    <location>
        <begin position="203"/>
        <end position="221"/>
    </location>
</feature>
<comment type="similarity">
    <text evidence="2">Belongs to the eukaryotic RPC7 RNA polymerase subunit family.</text>
</comment>
<feature type="compositionally biased region" description="Gly residues" evidence="4">
    <location>
        <begin position="1"/>
        <end position="24"/>
    </location>
</feature>
<dbReference type="GO" id="GO:0005666">
    <property type="term" value="C:RNA polymerase III complex"/>
    <property type="evidence" value="ECO:0007669"/>
    <property type="project" value="TreeGrafter"/>
</dbReference>
<feature type="compositionally biased region" description="Acidic residues" evidence="4">
    <location>
        <begin position="180"/>
        <end position="195"/>
    </location>
</feature>
<gene>
    <name evidence="5" type="ORF">NliqN6_5289</name>
</gene>
<dbReference type="InterPro" id="IPR024661">
    <property type="entry name" value="RNA_pol_III_Rpc31"/>
</dbReference>
<dbReference type="GO" id="GO:0006383">
    <property type="term" value="P:transcription by RNA polymerase III"/>
    <property type="evidence" value="ECO:0007669"/>
    <property type="project" value="InterPro"/>
</dbReference>
<dbReference type="EMBL" id="BLZA01000032">
    <property type="protein sequence ID" value="GHJ88887.1"/>
    <property type="molecule type" value="Genomic_DNA"/>
</dbReference>
<comment type="caution">
    <text evidence="5">The sequence shown here is derived from an EMBL/GenBank/DDBJ whole genome shotgun (WGS) entry which is preliminary data.</text>
</comment>
<comment type="subcellular location">
    <subcellularLocation>
        <location evidence="1">Nucleus</location>
    </subcellularLocation>
</comment>
<reference evidence="5" key="1">
    <citation type="submission" date="2020-07" db="EMBL/GenBank/DDBJ databases">
        <title>Draft Genome Sequence of a Deep-Sea Yeast, Naganishia (Cryptococcus) liquefaciens strain N6.</title>
        <authorList>
            <person name="Han Y.W."/>
            <person name="Kajitani R."/>
            <person name="Morimoto H."/>
            <person name="Parhat M."/>
            <person name="Tsubouchi H."/>
            <person name="Bakenova O."/>
            <person name="Ogata M."/>
            <person name="Argunhan B."/>
            <person name="Aoki R."/>
            <person name="Kajiwara S."/>
            <person name="Itoh T."/>
            <person name="Iwasaki H."/>
        </authorList>
    </citation>
    <scope>NUCLEOTIDE SEQUENCE</scope>
    <source>
        <strain evidence="5">N6</strain>
    </source>
</reference>
<dbReference type="AlphaFoldDB" id="A0A8H3YI62"/>
<feature type="region of interest" description="Disordered" evidence="4">
    <location>
        <begin position="145"/>
        <end position="221"/>
    </location>
</feature>
<dbReference type="Proteomes" id="UP000620104">
    <property type="component" value="Unassembled WGS sequence"/>
</dbReference>